<dbReference type="InterPro" id="IPR011011">
    <property type="entry name" value="Znf_FYVE_PHD"/>
</dbReference>
<evidence type="ECO:0000313" key="7">
    <source>
        <dbReference type="Proteomes" id="UP001054902"/>
    </source>
</evidence>
<dbReference type="Pfam" id="PF01363">
    <property type="entry name" value="FYVE"/>
    <property type="match status" value="1"/>
</dbReference>
<dbReference type="PANTHER" id="PTHR15629">
    <property type="entry name" value="SH3YL1 PROTEIN"/>
    <property type="match status" value="1"/>
</dbReference>
<dbReference type="GO" id="GO:0008270">
    <property type="term" value="F:zinc ion binding"/>
    <property type="evidence" value="ECO:0007669"/>
    <property type="project" value="UniProtKB-KW"/>
</dbReference>
<organism evidence="6 7">
    <name type="scientific">Chaetoceros tenuissimus</name>
    <dbReference type="NCBI Taxonomy" id="426638"/>
    <lineage>
        <taxon>Eukaryota</taxon>
        <taxon>Sar</taxon>
        <taxon>Stramenopiles</taxon>
        <taxon>Ochrophyta</taxon>
        <taxon>Bacillariophyta</taxon>
        <taxon>Coscinodiscophyceae</taxon>
        <taxon>Chaetocerotophycidae</taxon>
        <taxon>Chaetocerotales</taxon>
        <taxon>Chaetocerotaceae</taxon>
        <taxon>Chaetoceros</taxon>
    </lineage>
</organism>
<dbReference type="SMART" id="SM00064">
    <property type="entry name" value="FYVE"/>
    <property type="match status" value="1"/>
</dbReference>
<reference evidence="6 7" key="1">
    <citation type="journal article" date="2021" name="Sci. Rep.">
        <title>The genome of the diatom Chaetoceros tenuissimus carries an ancient integrated fragment of an extant virus.</title>
        <authorList>
            <person name="Hongo Y."/>
            <person name="Kimura K."/>
            <person name="Takaki Y."/>
            <person name="Yoshida Y."/>
            <person name="Baba S."/>
            <person name="Kobayashi G."/>
            <person name="Nagasaki K."/>
            <person name="Hano T."/>
            <person name="Tomaru Y."/>
        </authorList>
    </citation>
    <scope>NUCLEOTIDE SEQUENCE [LARGE SCALE GENOMIC DNA]</scope>
    <source>
        <strain evidence="6 7">NIES-3715</strain>
    </source>
</reference>
<keyword evidence="1" id="KW-0479">Metal-binding</keyword>
<dbReference type="Proteomes" id="UP001054902">
    <property type="component" value="Unassembled WGS sequence"/>
</dbReference>
<keyword evidence="7" id="KW-1185">Reference proteome</keyword>
<name>A0AAD3D6N9_9STRA</name>
<evidence type="ECO:0000256" key="4">
    <source>
        <dbReference type="PROSITE-ProRule" id="PRU00091"/>
    </source>
</evidence>
<evidence type="ECO:0000256" key="2">
    <source>
        <dbReference type="ARBA" id="ARBA00022771"/>
    </source>
</evidence>
<evidence type="ECO:0000256" key="1">
    <source>
        <dbReference type="ARBA" id="ARBA00022723"/>
    </source>
</evidence>
<feature type="domain" description="FYVE-type" evidence="5">
    <location>
        <begin position="13"/>
        <end position="54"/>
    </location>
</feature>
<dbReference type="InterPro" id="IPR000306">
    <property type="entry name" value="Znf_FYVE"/>
</dbReference>
<protein>
    <recommendedName>
        <fullName evidence="5">FYVE-type domain-containing protein</fullName>
    </recommendedName>
</protein>
<dbReference type="Gene3D" id="3.30.40.10">
    <property type="entry name" value="Zinc/RING finger domain, C3HC4 (zinc finger)"/>
    <property type="match status" value="1"/>
</dbReference>
<dbReference type="InterPro" id="IPR017455">
    <property type="entry name" value="Znf_FYVE-rel"/>
</dbReference>
<sequence length="480" mass="52804">MQNVKISSEWTTDDSRPNCVSCHKEYSLLNRRHHCRLCGDVFCDECSNQKALIPPRDIVLQPKGGKKVGFYEHKNQVAVGSDPDRRVTFTKEQKVEVGNIIQQQNHVDKDMSKDIKQKSLQELEEYYIDDDLLSVSVQSSSGLSYGTEQSKTCQQNQSTNEILCGNGLEERMKLAREPLRVCRYCHDKLSGIQDDLRNTNSNAVQQHNMIDPAHFRRLLNSPLSFSMEHDIRKAAYTLHNLLPLPKRLNSFIPINDGGDLSLVNREQCQDICQGVGGMTFGNLDGIRIPVKLLERAKGLVILTSIKLGCGAVGFEFGTGLAISRLDTDTWSAPSAIGCFSAGVGSMAGCQVCDHIFLLMSDEAVDIMTAKDGSVQLGGDIAIAVGPVGRAAEADVSMGKVDTDGVHSRFSMSQIYSYSQSKGLYIGISLAGRRVFPRNDINQKFYGIEVDSIDLLTGIIPPPTAAQPMYDALSRCHTHAG</sequence>
<dbReference type="Pfam" id="PF04366">
    <property type="entry name" value="Ysc84"/>
    <property type="match status" value="1"/>
</dbReference>
<dbReference type="SUPFAM" id="SSF57903">
    <property type="entry name" value="FYVE/PHD zinc finger"/>
    <property type="match status" value="1"/>
</dbReference>
<dbReference type="EMBL" id="BLLK01000058">
    <property type="protein sequence ID" value="GFH57535.1"/>
    <property type="molecule type" value="Genomic_DNA"/>
</dbReference>
<evidence type="ECO:0000256" key="3">
    <source>
        <dbReference type="ARBA" id="ARBA00022833"/>
    </source>
</evidence>
<evidence type="ECO:0000313" key="6">
    <source>
        <dbReference type="EMBL" id="GFH57535.1"/>
    </source>
</evidence>
<dbReference type="InterPro" id="IPR013083">
    <property type="entry name" value="Znf_RING/FYVE/PHD"/>
</dbReference>
<comment type="caution">
    <text evidence="6">The sequence shown here is derived from an EMBL/GenBank/DDBJ whole genome shotgun (WGS) entry which is preliminary data.</text>
</comment>
<evidence type="ECO:0000259" key="5">
    <source>
        <dbReference type="PROSITE" id="PS50178"/>
    </source>
</evidence>
<dbReference type="PROSITE" id="PS50178">
    <property type="entry name" value="ZF_FYVE"/>
    <property type="match status" value="1"/>
</dbReference>
<dbReference type="PANTHER" id="PTHR15629:SF2">
    <property type="entry name" value="SH3 DOMAIN-CONTAINING YSC84-LIKE PROTEIN 1"/>
    <property type="match status" value="1"/>
</dbReference>
<keyword evidence="3" id="KW-0862">Zinc</keyword>
<dbReference type="InterPro" id="IPR051702">
    <property type="entry name" value="SH3_domain_YSC84-like"/>
</dbReference>
<dbReference type="GO" id="GO:0035091">
    <property type="term" value="F:phosphatidylinositol binding"/>
    <property type="evidence" value="ECO:0007669"/>
    <property type="project" value="TreeGrafter"/>
</dbReference>
<dbReference type="AlphaFoldDB" id="A0AAD3D6N9"/>
<accession>A0AAD3D6N9</accession>
<keyword evidence="2 4" id="KW-0863">Zinc-finger</keyword>
<gene>
    <name evidence="6" type="ORF">CTEN210_14011</name>
</gene>
<proteinExistence type="predicted"/>
<dbReference type="InterPro" id="IPR007461">
    <property type="entry name" value="Ysc84_actin-binding"/>
</dbReference>